<name>A0ABX0QFI2_9BACT</name>
<protein>
    <submittedName>
        <fullName evidence="1">DUF4238 domain-containing protein</fullName>
    </submittedName>
</protein>
<dbReference type="RefSeq" id="WP_166691881.1">
    <property type="nucleotide sequence ID" value="NZ_WAEL01000003.1"/>
</dbReference>
<dbReference type="InterPro" id="IPR025332">
    <property type="entry name" value="DUF4238"/>
</dbReference>
<dbReference type="EMBL" id="WAEL01000003">
    <property type="protein sequence ID" value="NID10643.1"/>
    <property type="molecule type" value="Genomic_DNA"/>
</dbReference>
<dbReference type="Proteomes" id="UP000606008">
    <property type="component" value="Unassembled WGS sequence"/>
</dbReference>
<gene>
    <name evidence="1" type="ORF">F7231_10725</name>
</gene>
<comment type="caution">
    <text evidence="1">The sequence shown here is derived from an EMBL/GenBank/DDBJ whole genome shotgun (WGS) entry which is preliminary data.</text>
</comment>
<dbReference type="Pfam" id="PF14022">
    <property type="entry name" value="DUF4238"/>
    <property type="match status" value="1"/>
</dbReference>
<proteinExistence type="predicted"/>
<organism evidence="1 2">
    <name type="scientific">Fibrivirga algicola</name>
    <dbReference type="NCBI Taxonomy" id="2950420"/>
    <lineage>
        <taxon>Bacteria</taxon>
        <taxon>Pseudomonadati</taxon>
        <taxon>Bacteroidota</taxon>
        <taxon>Cytophagia</taxon>
        <taxon>Cytophagales</taxon>
        <taxon>Spirosomataceae</taxon>
        <taxon>Fibrivirga</taxon>
    </lineage>
</organism>
<evidence type="ECO:0000313" key="1">
    <source>
        <dbReference type="EMBL" id="NID10643.1"/>
    </source>
</evidence>
<reference evidence="2" key="1">
    <citation type="submission" date="2019-09" db="EMBL/GenBank/DDBJ databases">
        <authorList>
            <person name="Jung D.-H."/>
        </authorList>
    </citation>
    <scope>NUCLEOTIDE SEQUENCE [LARGE SCALE GENOMIC DNA]</scope>
    <source>
        <strain evidence="2">JA-25</strain>
    </source>
</reference>
<reference evidence="2" key="2">
    <citation type="submission" date="2023-07" db="EMBL/GenBank/DDBJ databases">
        <authorList>
            <person name="Jung D.-H."/>
        </authorList>
    </citation>
    <scope>NUCLEOTIDE SEQUENCE [LARGE SCALE GENOMIC DNA]</scope>
    <source>
        <strain evidence="2">JA-25</strain>
    </source>
</reference>
<sequence length="340" mass="39822">MSKQYVNHHYVPQVYIRRFCVNMQGQEKVWAFDRNMLVRDTPTTFRSYAPKQICHEEHLYKFRNDAVTSMYGINDKNIVEKESFKGYENDMRRIIDSVDQQTVVINERFVPIDDARILIKTLLNMKKRNPYMVNDDKTNQETVRRTNDLLIKDLEENREVWEARLATEGRKLDDAISQMMEIMAKEGFSEDMHRLSLYLEGIGSEDVIVPQLADFLLKKKWSIQETSITNLFITSDNPGFSINKELELFNVNFIEDSMFIFPLSPYRTLYINTSQDDVDSDLEVDKRVTYSQAGDELVQTVNRCTLGNCNQFIYSSSQIALVNTIRNWKDLFGSDPCFPK</sequence>
<keyword evidence="2" id="KW-1185">Reference proteome</keyword>
<accession>A0ABX0QFI2</accession>
<evidence type="ECO:0000313" key="2">
    <source>
        <dbReference type="Proteomes" id="UP000606008"/>
    </source>
</evidence>